<dbReference type="Pfam" id="PF16543">
    <property type="entry name" value="DFRP_C"/>
    <property type="match status" value="1"/>
</dbReference>
<dbReference type="EMBL" id="MU825915">
    <property type="protein sequence ID" value="KAJ7382767.1"/>
    <property type="molecule type" value="Genomic_DNA"/>
</dbReference>
<feature type="region of interest" description="Disordered" evidence="4">
    <location>
        <begin position="305"/>
        <end position="332"/>
    </location>
</feature>
<dbReference type="GO" id="GO:0008270">
    <property type="term" value="F:zinc ion binding"/>
    <property type="evidence" value="ECO:0007669"/>
    <property type="project" value="UniProtKB-KW"/>
</dbReference>
<dbReference type="OrthoDB" id="278280at2759"/>
<gene>
    <name evidence="6" type="ORF">OS493_033053</name>
</gene>
<evidence type="ECO:0000256" key="4">
    <source>
        <dbReference type="SAM" id="MobiDB-lite"/>
    </source>
</evidence>
<name>A0A9X0D0K5_9CNID</name>
<dbReference type="Gene3D" id="6.20.400.10">
    <property type="match status" value="1"/>
</dbReference>
<organism evidence="6 7">
    <name type="scientific">Desmophyllum pertusum</name>
    <dbReference type="NCBI Taxonomy" id="174260"/>
    <lineage>
        <taxon>Eukaryota</taxon>
        <taxon>Metazoa</taxon>
        <taxon>Cnidaria</taxon>
        <taxon>Anthozoa</taxon>
        <taxon>Hexacorallia</taxon>
        <taxon>Scleractinia</taxon>
        <taxon>Caryophylliina</taxon>
        <taxon>Caryophylliidae</taxon>
        <taxon>Desmophyllum</taxon>
    </lineage>
</organism>
<comment type="caution">
    <text evidence="6">The sequence shown here is derived from an EMBL/GenBank/DDBJ whole genome shotgun (WGS) entry which is preliminary data.</text>
</comment>
<evidence type="ECO:0000256" key="2">
    <source>
        <dbReference type="ARBA" id="ARBA00022771"/>
    </source>
</evidence>
<keyword evidence="3" id="KW-0862">Zinc</keyword>
<dbReference type="GO" id="GO:0005829">
    <property type="term" value="C:cytosol"/>
    <property type="evidence" value="ECO:0007669"/>
    <property type="project" value="TreeGrafter"/>
</dbReference>
<feature type="domain" description="ZC3H15/TMA46 family C-terminal" evidence="5">
    <location>
        <begin position="211"/>
        <end position="297"/>
    </location>
</feature>
<evidence type="ECO:0000256" key="3">
    <source>
        <dbReference type="ARBA" id="ARBA00022833"/>
    </source>
</evidence>
<evidence type="ECO:0000313" key="7">
    <source>
        <dbReference type="Proteomes" id="UP001163046"/>
    </source>
</evidence>
<dbReference type="GO" id="GO:0002181">
    <property type="term" value="P:cytoplasmic translation"/>
    <property type="evidence" value="ECO:0007669"/>
    <property type="project" value="TreeGrafter"/>
</dbReference>
<keyword evidence="7" id="KW-1185">Reference proteome</keyword>
<reference evidence="6" key="1">
    <citation type="submission" date="2023-01" db="EMBL/GenBank/DDBJ databases">
        <title>Genome assembly of the deep-sea coral Lophelia pertusa.</title>
        <authorList>
            <person name="Herrera S."/>
            <person name="Cordes E."/>
        </authorList>
    </citation>
    <scope>NUCLEOTIDE SEQUENCE</scope>
    <source>
        <strain evidence="6">USNM1676648</strain>
        <tissue evidence="6">Polyp</tissue>
    </source>
</reference>
<dbReference type="AlphaFoldDB" id="A0A9X0D0K5"/>
<proteinExistence type="predicted"/>
<sequence length="364" mass="42132">MPPKKKALNEPTKKTEQKKKEKIIEVFDKMVVFLDNLACLLLAYICDFSLAQDKTFGLKNKKGKKQQTFVKHVTQQLAQDQDTKVLIPNQWSAHFLSKGNVPRETSASSLMIWLWTEKERKEVFMLMQEMLAKMSFKNDTMDKWDQDKLEEVIEKKQNEKDKSMTKTEIAVEKGLYGWFWSCPNGPKCMYRHALPPGFVLKKKQDKEVKDEISFEDFIETERAKLGGNLTKLTLETFIEWKKRKLKEKKEIFEKEQAKKKNEFTSGRIVGKVSGREVFMFRPELVEADADDDEATEDMSIYRRVDDENPNTTNADENGLDEACGGTDLPDEDTDAALVNGIPIEESLFEDDDIDLELEDLEIID</sequence>
<evidence type="ECO:0000256" key="1">
    <source>
        <dbReference type="ARBA" id="ARBA00022723"/>
    </source>
</evidence>
<dbReference type="Proteomes" id="UP001163046">
    <property type="component" value="Unassembled WGS sequence"/>
</dbReference>
<evidence type="ECO:0000259" key="5">
    <source>
        <dbReference type="Pfam" id="PF16543"/>
    </source>
</evidence>
<dbReference type="InterPro" id="IPR032378">
    <property type="entry name" value="ZC3H15/TMA46_C"/>
</dbReference>
<dbReference type="GO" id="GO:0003729">
    <property type="term" value="F:mRNA binding"/>
    <property type="evidence" value="ECO:0007669"/>
    <property type="project" value="TreeGrafter"/>
</dbReference>
<keyword evidence="1" id="KW-0479">Metal-binding</keyword>
<evidence type="ECO:0000313" key="6">
    <source>
        <dbReference type="EMBL" id="KAJ7382767.1"/>
    </source>
</evidence>
<protein>
    <recommendedName>
        <fullName evidence="5">ZC3H15/TMA46 family C-terminal domain-containing protein</fullName>
    </recommendedName>
</protein>
<dbReference type="PANTHER" id="PTHR12681:SF0">
    <property type="entry name" value="ZINC FINGER CCCH DOMAIN-CONTAINING PROTEIN 15"/>
    <property type="match status" value="1"/>
</dbReference>
<accession>A0A9X0D0K5</accession>
<keyword evidence="2" id="KW-0863">Zinc-finger</keyword>
<dbReference type="PANTHER" id="PTHR12681">
    <property type="entry name" value="ZINC FINGER-CONTAINING PROTEIN P48ZNF"/>
    <property type="match status" value="1"/>
</dbReference>